<comment type="caution">
    <text evidence="5">The sequence shown here is derived from an EMBL/GenBank/DDBJ whole genome shotgun (WGS) entry which is preliminary data.</text>
</comment>
<evidence type="ECO:0000313" key="6">
    <source>
        <dbReference type="Proteomes" id="UP001525890"/>
    </source>
</evidence>
<dbReference type="Pfam" id="PF16313">
    <property type="entry name" value="DUF4953"/>
    <property type="match status" value="1"/>
</dbReference>
<evidence type="ECO:0000256" key="1">
    <source>
        <dbReference type="SAM" id="MobiDB-lite"/>
    </source>
</evidence>
<dbReference type="InterPro" id="IPR033413">
    <property type="entry name" value="DUF5117"/>
</dbReference>
<sequence>MSKTKRLLILFLAFFILPVSFGLFSGQANSQMPDPRYYSQNIPVPIPNEWGDENGNNEDTENNEESEVDEDSDSLQPFDEAVKDAEKLPGLFTLYHNKKTGKVYLEIQPEQLDQNFLCVMTLASGIGEGGLFRGMPLQDFLFFFKRVNKNIHFGVRNVYFRANPGDPIERSLNRSFSDSVLASLPIESIHPDRESLLIDLNKLLIERQDISGLTSILPWLLGSAYIRDTDKSYFGRVQTFPANVEIESVYGFSGGDDLFANVESLPDSRGFSLNVNYSLSALPVNNGFRPRLADNRVGYFITAYQDLSDTRSKEPFQRYINRWNLEKENPDAPLSPPKQPIVFWIENNVPVEYRDALREGIEVWNQAFEKAGFINAIEARQMPDNAVWDPSDVRYNTIRWSSSFESWFAGVGPSRVNPLTGEILDADILIDGNIVRSIKNEYRTLVQQEPNASEMTFLGKMLQGTPCFPGMSGNSGMGNTEAMAGNSGLPVQQPPQVHSFVRKMMERYDLCYGMEAPQQLAIGAMGLSMLHNAFPSGEEMTQYINQYLTFLTAHEVGHTLGLRHNFHGSTMLSPEELHNTELTRTEGMVASVMDYVPVNLAPKDHKQGDFFPMLVGPYDEWAIEYGYKPLPGMLPQQEQRELERIAAESSTNPDLAYAPDEDSMDILNPAANMFDLSGDMLQYSEWQLENAREMWERLDTRYPVSGESFTEVRRMFDTVFSYYFRQAMNATLYIGGQWFNRNHADGNGRLPFEPVSVEKQRQSLALLQKYIFDETALQFPPQLLNKLAPDRWYHWGAVPVVYPLDYPIHQRINLLQRVVLHELFSYLRLMRLQDLELKTEPGQALTMQELFDTLERGIWTEVVNRPDDLKVISSVRRSLQREHLGMLIAMVLRHSNVPDEARTLARYNLGQLRGSVDNTLKRRGRHLDTASKAHLEETRDRIDKTLEAQFQSG</sequence>
<dbReference type="RefSeq" id="WP_368005632.1">
    <property type="nucleotide sequence ID" value="NZ_JAMXFF010000007.1"/>
</dbReference>
<protein>
    <submittedName>
        <fullName evidence="5">Zinc-dependent metalloprotease</fullName>
    </submittedName>
</protein>
<dbReference type="PANTHER" id="PTHR38478">
    <property type="entry name" value="PEPTIDASE M1A AND M12B"/>
    <property type="match status" value="1"/>
</dbReference>
<keyword evidence="5" id="KW-0645">Protease</keyword>
<evidence type="ECO:0000259" key="3">
    <source>
        <dbReference type="Pfam" id="PF17148"/>
    </source>
</evidence>
<dbReference type="CDD" id="cd04276">
    <property type="entry name" value="ZnMc_MMP_like_2"/>
    <property type="match status" value="1"/>
</dbReference>
<accession>A0ABT2MML4</accession>
<dbReference type="InterPro" id="IPR024079">
    <property type="entry name" value="MetalloPept_cat_dom_sf"/>
</dbReference>
<reference evidence="5 6" key="1">
    <citation type="journal article" date="2022" name="Front. Microbiol.">
        <title>High genomic differentiation and limited gene flow indicate recent cryptic speciation within the genus Laspinema (cyanobacteria).</title>
        <authorList>
            <person name="Stanojkovic A."/>
            <person name="Skoupy S."/>
            <person name="Skaloud P."/>
            <person name="Dvorak P."/>
        </authorList>
    </citation>
    <scope>NUCLEOTIDE SEQUENCE [LARGE SCALE GENOMIC DNA]</scope>
    <source>
        <strain evidence="5 6">D2a</strain>
    </source>
</reference>
<evidence type="ECO:0000259" key="2">
    <source>
        <dbReference type="Pfam" id="PF16313"/>
    </source>
</evidence>
<organism evidence="5 6">
    <name type="scientific">Laspinema palackyanum D2a</name>
    <dbReference type="NCBI Taxonomy" id="2953684"/>
    <lineage>
        <taxon>Bacteria</taxon>
        <taxon>Bacillati</taxon>
        <taxon>Cyanobacteriota</taxon>
        <taxon>Cyanophyceae</taxon>
        <taxon>Oscillatoriophycideae</taxon>
        <taxon>Oscillatoriales</taxon>
        <taxon>Laspinemataceae</taxon>
        <taxon>Laspinema</taxon>
        <taxon>Laspinema palackyanum</taxon>
    </lineage>
</organism>
<gene>
    <name evidence="5" type="ORF">NG799_06495</name>
</gene>
<keyword evidence="5" id="KW-0482">Metalloprotease</keyword>
<proteinExistence type="predicted"/>
<name>A0ABT2MML4_9CYAN</name>
<dbReference type="Pfam" id="PF17162">
    <property type="entry name" value="DUF5118"/>
    <property type="match status" value="1"/>
</dbReference>
<dbReference type="PANTHER" id="PTHR38478:SF1">
    <property type="entry name" value="ZINC DEPENDENT METALLOPROTEASE DOMAIN LIPOPROTEIN"/>
    <property type="match status" value="1"/>
</dbReference>
<dbReference type="Gene3D" id="3.40.390.10">
    <property type="entry name" value="Collagenase (Catalytic Domain)"/>
    <property type="match status" value="1"/>
</dbReference>
<dbReference type="EMBL" id="JAMXFF010000007">
    <property type="protein sequence ID" value="MCT7965980.1"/>
    <property type="molecule type" value="Genomic_DNA"/>
</dbReference>
<dbReference type="Pfam" id="PF17148">
    <property type="entry name" value="DUF5117"/>
    <property type="match status" value="1"/>
</dbReference>
<feature type="compositionally biased region" description="Acidic residues" evidence="1">
    <location>
        <begin position="50"/>
        <end position="73"/>
    </location>
</feature>
<feature type="domain" description="DUF5117" evidence="3">
    <location>
        <begin position="136"/>
        <end position="327"/>
    </location>
</feature>
<feature type="domain" description="EcxA zinc-binding" evidence="2">
    <location>
        <begin position="538"/>
        <end position="863"/>
    </location>
</feature>
<dbReference type="InterPro" id="IPR033428">
    <property type="entry name" value="DUF5118"/>
</dbReference>
<keyword evidence="5" id="KW-0378">Hydrolase</keyword>
<dbReference type="GO" id="GO:0008237">
    <property type="term" value="F:metallopeptidase activity"/>
    <property type="evidence" value="ECO:0007669"/>
    <property type="project" value="UniProtKB-KW"/>
</dbReference>
<keyword evidence="6" id="KW-1185">Reference proteome</keyword>
<evidence type="ECO:0000259" key="4">
    <source>
        <dbReference type="Pfam" id="PF17162"/>
    </source>
</evidence>
<dbReference type="SUPFAM" id="SSF55486">
    <property type="entry name" value="Metalloproteases ('zincins'), catalytic domain"/>
    <property type="match status" value="1"/>
</dbReference>
<dbReference type="InterPro" id="IPR034032">
    <property type="entry name" value="Zn_MMP-like_bac"/>
</dbReference>
<feature type="domain" description="DUF5118" evidence="4">
    <location>
        <begin position="76"/>
        <end position="124"/>
    </location>
</feature>
<dbReference type="InterPro" id="IPR032534">
    <property type="entry name" value="EcxA_zinc-bd"/>
</dbReference>
<feature type="region of interest" description="Disordered" evidence="1">
    <location>
        <begin position="35"/>
        <end position="75"/>
    </location>
</feature>
<evidence type="ECO:0000313" key="5">
    <source>
        <dbReference type="EMBL" id="MCT7965980.1"/>
    </source>
</evidence>
<dbReference type="Proteomes" id="UP001525890">
    <property type="component" value="Unassembled WGS sequence"/>
</dbReference>